<reference evidence="9" key="1">
    <citation type="journal article" date="2021" name="Nat. Commun.">
        <title>Genetic determinants of endophytism in the Arabidopsis root mycobiome.</title>
        <authorList>
            <person name="Mesny F."/>
            <person name="Miyauchi S."/>
            <person name="Thiergart T."/>
            <person name="Pickel B."/>
            <person name="Atanasova L."/>
            <person name="Karlsson M."/>
            <person name="Huettel B."/>
            <person name="Barry K.W."/>
            <person name="Haridas S."/>
            <person name="Chen C."/>
            <person name="Bauer D."/>
            <person name="Andreopoulos W."/>
            <person name="Pangilinan J."/>
            <person name="LaButti K."/>
            <person name="Riley R."/>
            <person name="Lipzen A."/>
            <person name="Clum A."/>
            <person name="Drula E."/>
            <person name="Henrissat B."/>
            <person name="Kohler A."/>
            <person name="Grigoriev I.V."/>
            <person name="Martin F.M."/>
            <person name="Hacquard S."/>
        </authorList>
    </citation>
    <scope>NUCLEOTIDE SEQUENCE</scope>
    <source>
        <strain evidence="9">MPI-SDFR-AT-0073</strain>
    </source>
</reference>
<proteinExistence type="inferred from homology"/>
<dbReference type="PANTHER" id="PTHR46206">
    <property type="entry name" value="CYTOCHROME P450"/>
    <property type="match status" value="1"/>
</dbReference>
<dbReference type="AlphaFoldDB" id="A0A9P8USB7"/>
<evidence type="ECO:0000256" key="5">
    <source>
        <dbReference type="ARBA" id="ARBA00023004"/>
    </source>
</evidence>
<dbReference type="GO" id="GO:0016705">
    <property type="term" value="F:oxidoreductase activity, acting on paired donors, with incorporation or reduction of molecular oxygen"/>
    <property type="evidence" value="ECO:0007669"/>
    <property type="project" value="InterPro"/>
</dbReference>
<dbReference type="GO" id="GO:0004497">
    <property type="term" value="F:monooxygenase activity"/>
    <property type="evidence" value="ECO:0007669"/>
    <property type="project" value="UniProtKB-KW"/>
</dbReference>
<dbReference type="EMBL" id="JAGPXC010000002">
    <property type="protein sequence ID" value="KAH6657449.1"/>
    <property type="molecule type" value="Genomic_DNA"/>
</dbReference>
<comment type="similarity">
    <text evidence="2 8">Belongs to the cytochrome P450 family.</text>
</comment>
<dbReference type="GO" id="GO:0020037">
    <property type="term" value="F:heme binding"/>
    <property type="evidence" value="ECO:0007669"/>
    <property type="project" value="InterPro"/>
</dbReference>
<keyword evidence="6 8" id="KW-0503">Monooxygenase</keyword>
<dbReference type="PROSITE" id="PS00086">
    <property type="entry name" value="CYTOCHROME_P450"/>
    <property type="match status" value="1"/>
</dbReference>
<dbReference type="GO" id="GO:0005506">
    <property type="term" value="F:iron ion binding"/>
    <property type="evidence" value="ECO:0007669"/>
    <property type="project" value="InterPro"/>
</dbReference>
<evidence type="ECO:0000256" key="6">
    <source>
        <dbReference type="ARBA" id="ARBA00023033"/>
    </source>
</evidence>
<evidence type="ECO:0000256" key="8">
    <source>
        <dbReference type="RuleBase" id="RU000461"/>
    </source>
</evidence>
<dbReference type="InterPro" id="IPR001128">
    <property type="entry name" value="Cyt_P450"/>
</dbReference>
<keyword evidence="5 7" id="KW-0408">Iron</keyword>
<keyword evidence="4 8" id="KW-0560">Oxidoreductase</keyword>
<dbReference type="Pfam" id="PF00067">
    <property type="entry name" value="p450"/>
    <property type="match status" value="1"/>
</dbReference>
<comment type="cofactor">
    <cofactor evidence="1 7">
        <name>heme</name>
        <dbReference type="ChEBI" id="CHEBI:30413"/>
    </cofactor>
</comment>
<evidence type="ECO:0000256" key="2">
    <source>
        <dbReference type="ARBA" id="ARBA00010617"/>
    </source>
</evidence>
<dbReference type="Gene3D" id="1.10.630.10">
    <property type="entry name" value="Cytochrome P450"/>
    <property type="match status" value="1"/>
</dbReference>
<dbReference type="RefSeq" id="XP_045961683.1">
    <property type="nucleotide sequence ID" value="XM_046102068.1"/>
</dbReference>
<name>A0A9P8USB7_9PEZI</name>
<dbReference type="Proteomes" id="UP000758603">
    <property type="component" value="Unassembled WGS sequence"/>
</dbReference>
<accession>A0A9P8USB7</accession>
<dbReference type="OrthoDB" id="1844152at2759"/>
<evidence type="ECO:0000313" key="10">
    <source>
        <dbReference type="Proteomes" id="UP000758603"/>
    </source>
</evidence>
<evidence type="ECO:0000256" key="7">
    <source>
        <dbReference type="PIRSR" id="PIRSR602403-1"/>
    </source>
</evidence>
<sequence>MKMVFISFEPLGDVTPSVLILGTIAAVVWYTFAPKNNIYDAFPRIFDNRVRALIWPSHVQDLVWEGYQKITKPTGKPFTVRWWAKDFLILPPKYLSSLRDAEWGHLSFFRTISDAFFLHTSVGDLYDSDSTVQVVTKGLNPRMPQLTPIVEEEIEYALNAELNGKPVSHNAQQFFTAIVHRSASRIMIGEELCRNETFIKTSTEFVMSIFFTGLIIVKLPLGPLRDWLAYPLAAWHRRKLRQCTRMLRPVLQRRIEERQKSGGSQNRLDAIEWSLMLVPSGGEIDVPRLLDELMHNLWAGTSAPGGLVTDIIFQLLLEPKYKEMLVQEASKARGETGHWTEKALGRLPLLDSFIREINRLYPTGSITSSRTVCGRPFVFPDGLTLPVGTRFGFPTMAMQNDAEINFDGFRFAKAQETSENEESTSASRGATAMHPTNLAWGYGTHVCPGRFFAVRMVKMVVATLLLDYDIEWDGHVTHRPSPTLIEGQNIPNLSQRVKVTKRTER</sequence>
<dbReference type="SUPFAM" id="SSF48264">
    <property type="entry name" value="Cytochrome P450"/>
    <property type="match status" value="1"/>
</dbReference>
<feature type="binding site" description="axial binding residue" evidence="7">
    <location>
        <position position="447"/>
    </location>
    <ligand>
        <name>heme</name>
        <dbReference type="ChEBI" id="CHEBI:30413"/>
    </ligand>
    <ligandPart>
        <name>Fe</name>
        <dbReference type="ChEBI" id="CHEBI:18248"/>
    </ligandPart>
</feature>
<dbReference type="InterPro" id="IPR002403">
    <property type="entry name" value="Cyt_P450_E_grp-IV"/>
</dbReference>
<dbReference type="InterPro" id="IPR017972">
    <property type="entry name" value="Cyt_P450_CS"/>
</dbReference>
<keyword evidence="10" id="KW-1185">Reference proteome</keyword>
<evidence type="ECO:0000256" key="4">
    <source>
        <dbReference type="ARBA" id="ARBA00023002"/>
    </source>
</evidence>
<organism evidence="9 10">
    <name type="scientific">Truncatella angustata</name>
    <dbReference type="NCBI Taxonomy" id="152316"/>
    <lineage>
        <taxon>Eukaryota</taxon>
        <taxon>Fungi</taxon>
        <taxon>Dikarya</taxon>
        <taxon>Ascomycota</taxon>
        <taxon>Pezizomycotina</taxon>
        <taxon>Sordariomycetes</taxon>
        <taxon>Xylariomycetidae</taxon>
        <taxon>Amphisphaeriales</taxon>
        <taxon>Sporocadaceae</taxon>
        <taxon>Truncatella</taxon>
    </lineage>
</organism>
<dbReference type="InterPro" id="IPR036396">
    <property type="entry name" value="Cyt_P450_sf"/>
</dbReference>
<dbReference type="GeneID" id="70130960"/>
<evidence type="ECO:0000256" key="3">
    <source>
        <dbReference type="ARBA" id="ARBA00022723"/>
    </source>
</evidence>
<evidence type="ECO:0000256" key="1">
    <source>
        <dbReference type="ARBA" id="ARBA00001971"/>
    </source>
</evidence>
<dbReference type="CDD" id="cd11041">
    <property type="entry name" value="CYP503A1-like"/>
    <property type="match status" value="1"/>
</dbReference>
<evidence type="ECO:0000313" key="9">
    <source>
        <dbReference type="EMBL" id="KAH6657449.1"/>
    </source>
</evidence>
<dbReference type="PRINTS" id="PR00465">
    <property type="entry name" value="EP450IV"/>
</dbReference>
<protein>
    <submittedName>
        <fullName evidence="9">Cytochrome P450</fullName>
    </submittedName>
</protein>
<comment type="caution">
    <text evidence="9">The sequence shown here is derived from an EMBL/GenBank/DDBJ whole genome shotgun (WGS) entry which is preliminary data.</text>
</comment>
<gene>
    <name evidence="9" type="ORF">BKA67DRAFT_555292</name>
</gene>
<keyword evidence="3 7" id="KW-0479">Metal-binding</keyword>
<keyword evidence="7 8" id="KW-0349">Heme</keyword>